<organism evidence="2">
    <name type="scientific">marine sediment metagenome</name>
    <dbReference type="NCBI Taxonomy" id="412755"/>
    <lineage>
        <taxon>unclassified sequences</taxon>
        <taxon>metagenomes</taxon>
        <taxon>ecological metagenomes</taxon>
    </lineage>
</organism>
<protein>
    <recommendedName>
        <fullName evidence="1">Methylene-tetrahydrofolate reductase C-terminal-like domain-containing protein</fullName>
    </recommendedName>
</protein>
<proteinExistence type="predicted"/>
<gene>
    <name evidence="2" type="ORF">S01H1_80282</name>
</gene>
<accession>X0XTK1</accession>
<dbReference type="EMBL" id="BARS01054198">
    <property type="protein sequence ID" value="GAG46539.1"/>
    <property type="molecule type" value="Genomic_DNA"/>
</dbReference>
<dbReference type="PANTHER" id="PTHR38755:SF1">
    <property type="entry name" value="METHYLENE-TETRAHYDROFOLATE REDUCTASE C-TERMINAL DOMAIN-CONTAINING PROTEIN"/>
    <property type="match status" value="1"/>
</dbReference>
<evidence type="ECO:0000313" key="2">
    <source>
        <dbReference type="EMBL" id="GAG46539.1"/>
    </source>
</evidence>
<comment type="caution">
    <text evidence="2">The sequence shown here is derived from an EMBL/GenBank/DDBJ whole genome shotgun (WGS) entry which is preliminary data.</text>
</comment>
<dbReference type="InterPro" id="IPR022026">
    <property type="entry name" value="DUF5981"/>
</dbReference>
<name>X0XTK1_9ZZZZ</name>
<evidence type="ECO:0000259" key="1">
    <source>
        <dbReference type="Pfam" id="PF12225"/>
    </source>
</evidence>
<feature type="domain" description="Methylene-tetrahydrofolate reductase C-terminal-like" evidence="1">
    <location>
        <begin position="70"/>
        <end position="161"/>
    </location>
</feature>
<dbReference type="AlphaFoldDB" id="X0XTK1"/>
<reference evidence="2" key="1">
    <citation type="journal article" date="2014" name="Front. Microbiol.">
        <title>High frequency of phylogenetically diverse reductive dehalogenase-homologous genes in deep subseafloor sedimentary metagenomes.</title>
        <authorList>
            <person name="Kawai M."/>
            <person name="Futagami T."/>
            <person name="Toyoda A."/>
            <person name="Takaki Y."/>
            <person name="Nishi S."/>
            <person name="Hori S."/>
            <person name="Arai W."/>
            <person name="Tsubouchi T."/>
            <person name="Morono Y."/>
            <person name="Uchiyama I."/>
            <person name="Ito T."/>
            <person name="Fujiyama A."/>
            <person name="Inagaki F."/>
            <person name="Takami H."/>
        </authorList>
    </citation>
    <scope>NUCLEOTIDE SEQUENCE</scope>
    <source>
        <strain evidence="2">Expedition CK06-06</strain>
    </source>
</reference>
<dbReference type="PANTHER" id="PTHR38755">
    <property type="entry name" value="5,10-METHYLENETETRAHYDROFOLATE REDUCTASE"/>
    <property type="match status" value="1"/>
</dbReference>
<sequence>MREAKDRLREAGKKVPAAVLIDFVCNKVLVGMRLNRYIDELKSSDSILVVSCGIGVQAVANMVDIPVRPADNTIHMGGFPGVWPGEERCLQCGDCQLADTGGICPYANCPKFLVNGACGGSDKGKCETDPEKDCVWTLIYERLKDIGKLENLRKIRPPRDYNLMLAPAERKKSMFWALETVEEKPKEEVSVSSE</sequence>
<dbReference type="Pfam" id="PF12225">
    <property type="entry name" value="DUF5981"/>
    <property type="match status" value="1"/>
</dbReference>